<evidence type="ECO:0000313" key="3">
    <source>
        <dbReference type="EMBL" id="KAF2001632.1"/>
    </source>
</evidence>
<sequence>MADYNKLTVANLRQLLKDRGIPSTGLTRKAQIVERLQEQDRANDEVKGDAKEQEDVPDAEDLGRAASQRQDNDGQTEEQVTAQPAHTGEDVEVAGECRFDALGMCETDREVQVHPQNPRLAEQDPEPQVAPMEKEAEPSTVVEEATAEIDADADEDQSMDTESSAEPVAEEAPAPAPAVEELPTPTTAQAAEKIATQQFEPPTPDVAMEEPRTASPDLCEKPSVEKPELLPIPERSVNPSVEASRLNTEEAEADTRKRKRRSGSPELPPQDVKAKKSRPSEESVPDVVMDHGVSGQNEQGAPQHQGAEASWAAQETKHMISESILSAPDTTEAPATDITVSDSKAPAEPKSKATRYKDLFSPTDPAPAPDMPLSSLPKSGALHPATPALYIRDLMRPLRPDALRSHIATLAAPPSSGPNPEAIKTLFLDNMRTHAFVLFTSANAASRVRAAMHGTIWPPEGNRKQLFVDFVPAEKVESWIGQEEDAIVAEKEARAAGRSMNAKRFEVVYEQCSDGIEAIFQELGAGAPVNAPKGPKGLTDRRPSSYDDFATTYAPPVTAAPPQATTSTIKPSQSSFQTLDSLFLSTSSSKPLLYFKEVSPDVAAARKRALEAEASRDWDPDARVRGRGRGRLDEKCKFGFDREGELIEVGVDHGPWSERRLDGRGGRGGWGGGDRGGRGGWRGRGGGDRW</sequence>
<feature type="compositionally biased region" description="Basic and acidic residues" evidence="1">
    <location>
        <begin position="218"/>
        <end position="228"/>
    </location>
</feature>
<organism evidence="3 4">
    <name type="scientific">Amniculicola lignicola CBS 123094</name>
    <dbReference type="NCBI Taxonomy" id="1392246"/>
    <lineage>
        <taxon>Eukaryota</taxon>
        <taxon>Fungi</taxon>
        <taxon>Dikarya</taxon>
        <taxon>Ascomycota</taxon>
        <taxon>Pezizomycotina</taxon>
        <taxon>Dothideomycetes</taxon>
        <taxon>Pleosporomycetidae</taxon>
        <taxon>Pleosporales</taxon>
        <taxon>Amniculicolaceae</taxon>
        <taxon>Amniculicola</taxon>
    </lineage>
</organism>
<dbReference type="Pfam" id="PF02037">
    <property type="entry name" value="SAP"/>
    <property type="match status" value="1"/>
</dbReference>
<protein>
    <recommendedName>
        <fullName evidence="2">SAP domain-containing protein</fullName>
    </recommendedName>
</protein>
<gene>
    <name evidence="3" type="ORF">P154DRAFT_432546</name>
</gene>
<accession>A0A6A5WIX7</accession>
<dbReference type="Proteomes" id="UP000799779">
    <property type="component" value="Unassembled WGS sequence"/>
</dbReference>
<dbReference type="SUPFAM" id="SSF68906">
    <property type="entry name" value="SAP domain"/>
    <property type="match status" value="1"/>
</dbReference>
<reference evidence="3" key="1">
    <citation type="journal article" date="2020" name="Stud. Mycol.">
        <title>101 Dothideomycetes genomes: a test case for predicting lifestyles and emergence of pathogens.</title>
        <authorList>
            <person name="Haridas S."/>
            <person name="Albert R."/>
            <person name="Binder M."/>
            <person name="Bloem J."/>
            <person name="Labutti K."/>
            <person name="Salamov A."/>
            <person name="Andreopoulos B."/>
            <person name="Baker S."/>
            <person name="Barry K."/>
            <person name="Bills G."/>
            <person name="Bluhm B."/>
            <person name="Cannon C."/>
            <person name="Castanera R."/>
            <person name="Culley D."/>
            <person name="Daum C."/>
            <person name="Ezra D."/>
            <person name="Gonzalez J."/>
            <person name="Henrissat B."/>
            <person name="Kuo A."/>
            <person name="Liang C."/>
            <person name="Lipzen A."/>
            <person name="Lutzoni F."/>
            <person name="Magnuson J."/>
            <person name="Mondo S."/>
            <person name="Nolan M."/>
            <person name="Ohm R."/>
            <person name="Pangilinan J."/>
            <person name="Park H.-J."/>
            <person name="Ramirez L."/>
            <person name="Alfaro M."/>
            <person name="Sun H."/>
            <person name="Tritt A."/>
            <person name="Yoshinaga Y."/>
            <person name="Zwiers L.-H."/>
            <person name="Turgeon B."/>
            <person name="Goodwin S."/>
            <person name="Spatafora J."/>
            <person name="Crous P."/>
            <person name="Grigoriev I."/>
        </authorList>
    </citation>
    <scope>NUCLEOTIDE SEQUENCE</scope>
    <source>
        <strain evidence="3">CBS 123094</strain>
    </source>
</reference>
<dbReference type="Gene3D" id="1.10.720.30">
    <property type="entry name" value="SAP domain"/>
    <property type="match status" value="1"/>
</dbReference>
<dbReference type="CDD" id="cd12432">
    <property type="entry name" value="RRM_ACINU"/>
    <property type="match status" value="1"/>
</dbReference>
<dbReference type="InterPro" id="IPR036361">
    <property type="entry name" value="SAP_dom_sf"/>
</dbReference>
<feature type="compositionally biased region" description="Gly residues" evidence="1">
    <location>
        <begin position="666"/>
        <end position="684"/>
    </location>
</feature>
<dbReference type="SMART" id="SM00513">
    <property type="entry name" value="SAP"/>
    <property type="match status" value="1"/>
</dbReference>
<dbReference type="PANTHER" id="PTHR47031">
    <property type="entry name" value="SAP DNA-BINDING DOMAIN-CONTAINING PROTEIN"/>
    <property type="match status" value="1"/>
</dbReference>
<feature type="compositionally biased region" description="Basic and acidic residues" evidence="1">
    <location>
        <begin position="35"/>
        <end position="54"/>
    </location>
</feature>
<dbReference type="EMBL" id="ML977582">
    <property type="protein sequence ID" value="KAF2001632.1"/>
    <property type="molecule type" value="Genomic_DNA"/>
</dbReference>
<dbReference type="AlphaFoldDB" id="A0A6A5WIX7"/>
<proteinExistence type="predicted"/>
<evidence type="ECO:0000259" key="2">
    <source>
        <dbReference type="SMART" id="SM00513"/>
    </source>
</evidence>
<feature type="region of interest" description="Disordered" evidence="1">
    <location>
        <begin position="108"/>
        <end position="316"/>
    </location>
</feature>
<dbReference type="OrthoDB" id="5348404at2759"/>
<evidence type="ECO:0000256" key="1">
    <source>
        <dbReference type="SAM" id="MobiDB-lite"/>
    </source>
</evidence>
<dbReference type="PANTHER" id="PTHR47031:SF3">
    <property type="entry name" value="SAP DOMAIN-CONTAINING PROTEIN"/>
    <property type="match status" value="1"/>
</dbReference>
<feature type="compositionally biased region" description="Low complexity" evidence="1">
    <location>
        <begin position="161"/>
        <end position="188"/>
    </location>
</feature>
<feature type="compositionally biased region" description="Acidic residues" evidence="1">
    <location>
        <begin position="145"/>
        <end position="159"/>
    </location>
</feature>
<evidence type="ECO:0000313" key="4">
    <source>
        <dbReference type="Proteomes" id="UP000799779"/>
    </source>
</evidence>
<feature type="compositionally biased region" description="Basic and acidic residues" evidence="1">
    <location>
        <begin position="272"/>
        <end position="281"/>
    </location>
</feature>
<dbReference type="InterPro" id="IPR003034">
    <property type="entry name" value="SAP_dom"/>
</dbReference>
<keyword evidence="4" id="KW-1185">Reference proteome</keyword>
<dbReference type="InterPro" id="IPR034257">
    <property type="entry name" value="Acinus_RRM"/>
</dbReference>
<feature type="compositionally biased region" description="Basic and acidic residues" evidence="1">
    <location>
        <begin position="655"/>
        <end position="665"/>
    </location>
</feature>
<feature type="region of interest" description="Disordered" evidence="1">
    <location>
        <begin position="655"/>
        <end position="690"/>
    </location>
</feature>
<name>A0A6A5WIX7_9PLEO</name>
<feature type="domain" description="SAP" evidence="2">
    <location>
        <begin position="4"/>
        <end position="40"/>
    </location>
</feature>
<feature type="region of interest" description="Disordered" evidence="1">
    <location>
        <begin position="35"/>
        <end position="94"/>
    </location>
</feature>